<proteinExistence type="predicted"/>
<dbReference type="AlphaFoldDB" id="A0AAU6T885"/>
<sequence>MTELGPDVVMLNGRQIDFMDIHIEGPLMPLNLLKAQGGGGVKLGDTGQKIRLSIDPDSSDWQWLESLSRQKGCSLDFECAHIGTLRKKIGKRGQIDKIVHDTWYLEFPDWEISQ</sequence>
<dbReference type="EMBL" id="CP095328">
    <property type="protein sequence ID" value="XAG41343.1"/>
    <property type="molecule type" value="Genomic_DNA"/>
</dbReference>
<name>A0AAU6T885_9GAMM</name>
<accession>A0AAU6T885</accession>
<gene>
    <name evidence="1" type="ORF">MRK42_20655</name>
</gene>
<evidence type="ECO:0000313" key="1">
    <source>
        <dbReference type="EMBL" id="XAG41343.1"/>
    </source>
</evidence>
<dbReference type="RefSeq" id="WP_342013734.1">
    <property type="nucleotide sequence ID" value="NZ_CP095328.1"/>
</dbReference>
<protein>
    <submittedName>
        <fullName evidence="1">Uncharacterized protein</fullName>
    </submittedName>
</protein>
<reference evidence="1" key="1">
    <citation type="submission" date="2022-03" db="EMBL/GenBank/DDBJ databases">
        <title>Sea Food Isolates.</title>
        <authorList>
            <person name="Li C."/>
        </authorList>
    </citation>
    <scope>NUCLEOTIDE SEQUENCE</scope>
    <source>
        <strain evidence="1">19NY04SH05-1</strain>
    </source>
</reference>
<organism evidence="1">
    <name type="scientific">Aeromonas sp. 19NY04SH05-1</name>
    <dbReference type="NCBI Taxonomy" id="2920537"/>
    <lineage>
        <taxon>Bacteria</taxon>
        <taxon>Pseudomonadati</taxon>
        <taxon>Pseudomonadota</taxon>
        <taxon>Gammaproteobacteria</taxon>
        <taxon>Aeromonadales</taxon>
        <taxon>Aeromonadaceae</taxon>
        <taxon>Aeromonas</taxon>
    </lineage>
</organism>